<dbReference type="AlphaFoldDB" id="A0AAW3MW34"/>
<evidence type="ECO:0000313" key="2">
    <source>
        <dbReference type="EMBL" id="KVP97805.1"/>
    </source>
</evidence>
<evidence type="ECO:0000256" key="1">
    <source>
        <dbReference type="SAM" id="Coils"/>
    </source>
</evidence>
<dbReference type="Proteomes" id="UP000056453">
    <property type="component" value="Unassembled WGS sequence"/>
</dbReference>
<comment type="caution">
    <text evidence="2">The sequence shown here is derived from an EMBL/GenBank/DDBJ whole genome shotgun (WGS) entry which is preliminary data.</text>
</comment>
<evidence type="ECO:0008006" key="4">
    <source>
        <dbReference type="Google" id="ProtNLM"/>
    </source>
</evidence>
<reference evidence="2 3" key="1">
    <citation type="submission" date="2015-11" db="EMBL/GenBank/DDBJ databases">
        <title>Expanding the genomic diversity of Burkholderia species for the development of highly accurate diagnostics.</title>
        <authorList>
            <person name="Sahl J."/>
            <person name="Keim P."/>
            <person name="Wagner D."/>
        </authorList>
    </citation>
    <scope>NUCLEOTIDE SEQUENCE [LARGE SCALE GENOMIC DNA]</scope>
    <source>
        <strain evidence="2 3">MSMB1808WGS</strain>
    </source>
</reference>
<keyword evidence="3" id="KW-1185">Reference proteome</keyword>
<keyword evidence="1" id="KW-0175">Coiled coil</keyword>
<dbReference type="EMBL" id="LPBJ01000047">
    <property type="protein sequence ID" value="KVP97805.1"/>
    <property type="molecule type" value="Genomic_DNA"/>
</dbReference>
<proteinExistence type="predicted"/>
<accession>A0AAW3MW34</accession>
<sequence>MTNHTTDSTDRINQLLKQLEAEVQALRERSDRQREVLEQVRDVLKDAPGVDVGNSKVHFAYHKACSGLAD</sequence>
<name>A0AAW3MW34_9BURK</name>
<gene>
    <name evidence="2" type="ORF">WJ96_04345</name>
</gene>
<organism evidence="2 3">
    <name type="scientific">Burkholderia ubonensis</name>
    <dbReference type="NCBI Taxonomy" id="101571"/>
    <lineage>
        <taxon>Bacteria</taxon>
        <taxon>Pseudomonadati</taxon>
        <taxon>Pseudomonadota</taxon>
        <taxon>Betaproteobacteria</taxon>
        <taxon>Burkholderiales</taxon>
        <taxon>Burkholderiaceae</taxon>
        <taxon>Burkholderia</taxon>
        <taxon>Burkholderia cepacia complex</taxon>
    </lineage>
</organism>
<dbReference type="RefSeq" id="WP_059928288.1">
    <property type="nucleotide sequence ID" value="NZ_LPBG01000117.1"/>
</dbReference>
<evidence type="ECO:0000313" key="3">
    <source>
        <dbReference type="Proteomes" id="UP000056453"/>
    </source>
</evidence>
<feature type="coiled-coil region" evidence="1">
    <location>
        <begin position="9"/>
        <end position="43"/>
    </location>
</feature>
<protein>
    <recommendedName>
        <fullName evidence="4">DUF3618 domain-containing protein</fullName>
    </recommendedName>
</protein>